<name>A0A0P9D2W0_9CHLR</name>
<evidence type="ECO:0000313" key="3">
    <source>
        <dbReference type="Proteomes" id="UP000050509"/>
    </source>
</evidence>
<feature type="transmembrane region" description="Helical" evidence="1">
    <location>
        <begin position="112"/>
        <end position="132"/>
    </location>
</feature>
<feature type="non-terminal residue" evidence="2">
    <location>
        <position position="133"/>
    </location>
</feature>
<protein>
    <submittedName>
        <fullName evidence="2">Uncharacterized protein</fullName>
    </submittedName>
</protein>
<keyword evidence="1" id="KW-0812">Transmembrane</keyword>
<keyword evidence="1" id="KW-1133">Transmembrane helix</keyword>
<dbReference type="EMBL" id="LJCR01001844">
    <property type="protein sequence ID" value="KPV49636.1"/>
    <property type="molecule type" value="Genomic_DNA"/>
</dbReference>
<keyword evidence="1" id="KW-0472">Membrane</keyword>
<reference evidence="2 3" key="1">
    <citation type="submission" date="2015-09" db="EMBL/GenBank/DDBJ databases">
        <title>Draft genome sequence of Kouleothrix aurantiaca JCM 19913.</title>
        <authorList>
            <person name="Hemp J."/>
        </authorList>
    </citation>
    <scope>NUCLEOTIDE SEQUENCE [LARGE SCALE GENOMIC DNA]</scope>
    <source>
        <strain evidence="2 3">COM-B</strain>
    </source>
</reference>
<evidence type="ECO:0000313" key="2">
    <source>
        <dbReference type="EMBL" id="KPV49636.1"/>
    </source>
</evidence>
<dbReference type="Proteomes" id="UP000050509">
    <property type="component" value="Unassembled WGS sequence"/>
</dbReference>
<accession>A0A0P9D2W0</accession>
<dbReference type="AlphaFoldDB" id="A0A0P9D2W0"/>
<comment type="caution">
    <text evidence="2">The sequence shown here is derived from an EMBL/GenBank/DDBJ whole genome shotgun (WGS) entry which is preliminary data.</text>
</comment>
<proteinExistence type="predicted"/>
<sequence length="133" mass="14553">MVRRVAENDDAPWSEGFVVVVFGLWLLAFLLKHGGSAWDVAWHFRYPFGVFEAPHLVNICGSAIAAALIVFHTLTGKATDRFGLMIMQGGFALFLVSVLLDALNHLIFGLDVTIWSPSHLLTFAATTILLLGV</sequence>
<evidence type="ECO:0000256" key="1">
    <source>
        <dbReference type="SAM" id="Phobius"/>
    </source>
</evidence>
<feature type="transmembrane region" description="Helical" evidence="1">
    <location>
        <begin position="51"/>
        <end position="70"/>
    </location>
</feature>
<gene>
    <name evidence="2" type="ORF">SE17_31505</name>
</gene>
<keyword evidence="3" id="KW-1185">Reference proteome</keyword>
<feature type="transmembrane region" description="Helical" evidence="1">
    <location>
        <begin position="12"/>
        <end position="31"/>
    </location>
</feature>
<organism evidence="2 3">
    <name type="scientific">Kouleothrix aurantiaca</name>
    <dbReference type="NCBI Taxonomy" id="186479"/>
    <lineage>
        <taxon>Bacteria</taxon>
        <taxon>Bacillati</taxon>
        <taxon>Chloroflexota</taxon>
        <taxon>Chloroflexia</taxon>
        <taxon>Chloroflexales</taxon>
        <taxon>Roseiflexineae</taxon>
        <taxon>Roseiflexaceae</taxon>
        <taxon>Kouleothrix</taxon>
    </lineage>
</organism>
<feature type="transmembrane region" description="Helical" evidence="1">
    <location>
        <begin position="82"/>
        <end position="100"/>
    </location>
</feature>